<dbReference type="Pfam" id="PF24786">
    <property type="entry name" value="RXYLT1_N"/>
    <property type="match status" value="1"/>
</dbReference>
<evidence type="ECO:0000313" key="5">
    <source>
        <dbReference type="Proteomes" id="UP001054837"/>
    </source>
</evidence>
<keyword evidence="1" id="KW-0812">Transmembrane</keyword>
<dbReference type="InterPro" id="IPR055286">
    <property type="entry name" value="RXYLT1-like"/>
</dbReference>
<name>A0AAV4QI15_9ARAC</name>
<dbReference type="AlphaFoldDB" id="A0AAV4QI15"/>
<dbReference type="PANTHER" id="PTHR15576:SF1">
    <property type="entry name" value="RIBITOL-5-PHOSPHATE XYLOSYLTRANSFERASE 1"/>
    <property type="match status" value="1"/>
</dbReference>
<evidence type="ECO:0000259" key="3">
    <source>
        <dbReference type="Pfam" id="PF24786"/>
    </source>
</evidence>
<dbReference type="InterPro" id="IPR057539">
    <property type="entry name" value="RXYLT1_N"/>
</dbReference>
<gene>
    <name evidence="4" type="primary">rxylt1</name>
    <name evidence="4" type="ORF">CDAR_26571</name>
</gene>
<dbReference type="EMBL" id="BPLQ01004379">
    <property type="protein sequence ID" value="GIY07700.1"/>
    <property type="molecule type" value="Genomic_DNA"/>
</dbReference>
<proteinExistence type="predicted"/>
<accession>A0AAV4QI15</accession>
<dbReference type="Proteomes" id="UP001054837">
    <property type="component" value="Unassembled WGS sequence"/>
</dbReference>
<keyword evidence="5" id="KW-1185">Reference proteome</keyword>
<dbReference type="GO" id="GO:0005794">
    <property type="term" value="C:Golgi apparatus"/>
    <property type="evidence" value="ECO:0007669"/>
    <property type="project" value="TreeGrafter"/>
</dbReference>
<dbReference type="InterPro" id="IPR057538">
    <property type="entry name" value="RXYLT1_C"/>
</dbReference>
<keyword evidence="1" id="KW-0472">Membrane</keyword>
<organism evidence="4 5">
    <name type="scientific">Caerostris darwini</name>
    <dbReference type="NCBI Taxonomy" id="1538125"/>
    <lineage>
        <taxon>Eukaryota</taxon>
        <taxon>Metazoa</taxon>
        <taxon>Ecdysozoa</taxon>
        <taxon>Arthropoda</taxon>
        <taxon>Chelicerata</taxon>
        <taxon>Arachnida</taxon>
        <taxon>Araneae</taxon>
        <taxon>Araneomorphae</taxon>
        <taxon>Entelegynae</taxon>
        <taxon>Araneoidea</taxon>
        <taxon>Araneidae</taxon>
        <taxon>Caerostris</taxon>
    </lineage>
</organism>
<feature type="domain" description="RXYLT1 C-terminal" evidence="2">
    <location>
        <begin position="253"/>
        <end position="443"/>
    </location>
</feature>
<keyword evidence="1" id="KW-1133">Transmembrane helix</keyword>
<feature type="domain" description="RXYLT1 N-terminal" evidence="3">
    <location>
        <begin position="107"/>
        <end position="247"/>
    </location>
</feature>
<feature type="transmembrane region" description="Helical" evidence="1">
    <location>
        <begin position="7"/>
        <end position="28"/>
    </location>
</feature>
<dbReference type="CDD" id="cd21099">
    <property type="entry name" value="RXYLT1-like"/>
    <property type="match status" value="1"/>
</dbReference>
<evidence type="ECO:0000259" key="2">
    <source>
        <dbReference type="Pfam" id="PF24785"/>
    </source>
</evidence>
<comment type="caution">
    <text evidence="4">The sequence shown here is derived from an EMBL/GenBank/DDBJ whole genome shotgun (WGS) entry which is preliminary data.</text>
</comment>
<reference evidence="4 5" key="1">
    <citation type="submission" date="2021-06" db="EMBL/GenBank/DDBJ databases">
        <title>Caerostris darwini draft genome.</title>
        <authorList>
            <person name="Kono N."/>
            <person name="Arakawa K."/>
        </authorList>
    </citation>
    <scope>NUCLEOTIDE SEQUENCE [LARGE SCALE GENOMIC DNA]</scope>
</reference>
<sequence>MLFSLRTVTIAVFIVYCVLTCYTGYILLRNNNHVKDGVQYTHRKLSLPDDGEDWNPWGEEFEREKKTFIFQKASPIKLFSNQSLDLRKQFTKYVKFDASQSSESYNVEIWGKAAIGLYLWEHILGGGKLESKMDGLWSYGFKRLDNLKLKFRTGPGVIPSKAPSDVQHLILILNGRSDDKVIFAKMWLDFLPQFRNLRSVILIILGNEQCHNEWLIPYMTKSGGMVNKTFLVYDSPLVDNVNFYQWPLGVATYRGFPKVDSRKMDLENSRPYVCNFLGSIYPHSSREKLMNVLESNNLTQFCFIKARYEWQPKETKNSLSIYIQSLHLSDLTLSPVGMNTECYRIYEAMSFGSVPVVENVMTPGMCGDSKALIGSSPLRLLKSLNAPIIYVNDWSQLPDIISRELQMPLEEKIQRRIKIVEWYENFKLQIRENLLSVLKENILRR</sequence>
<dbReference type="GO" id="GO:0035269">
    <property type="term" value="P:protein O-linked glycosylation via mannose"/>
    <property type="evidence" value="ECO:0007669"/>
    <property type="project" value="InterPro"/>
</dbReference>
<dbReference type="PANTHER" id="PTHR15576">
    <property type="entry name" value="RIBITOL-5-PHOSPHATE XYLOSYLTRANSFERASE 1"/>
    <property type="match status" value="1"/>
</dbReference>
<dbReference type="GO" id="GO:0120053">
    <property type="term" value="F:ribitol beta-1,4-xylosyltransferase activity"/>
    <property type="evidence" value="ECO:0007669"/>
    <property type="project" value="InterPro"/>
</dbReference>
<dbReference type="Pfam" id="PF24785">
    <property type="entry name" value="RXYLT1_C"/>
    <property type="match status" value="1"/>
</dbReference>
<evidence type="ECO:0000313" key="4">
    <source>
        <dbReference type="EMBL" id="GIY07700.1"/>
    </source>
</evidence>
<evidence type="ECO:0000256" key="1">
    <source>
        <dbReference type="SAM" id="Phobius"/>
    </source>
</evidence>
<protein>
    <submittedName>
        <fullName evidence="4">Ribitol-5-phosphate xylosyltransferase 1</fullName>
    </submittedName>
</protein>